<keyword evidence="3" id="KW-1185">Reference proteome</keyword>
<protein>
    <recommendedName>
        <fullName evidence="1">PepSY domain-containing protein</fullName>
    </recommendedName>
</protein>
<name>A0A4P7BY89_9GAMM</name>
<dbReference type="KEGG" id="nwr:E3U44_11905"/>
<evidence type="ECO:0000313" key="3">
    <source>
        <dbReference type="Proteomes" id="UP000294325"/>
    </source>
</evidence>
<reference evidence="2 3" key="1">
    <citation type="submission" date="2019-03" db="EMBL/GenBank/DDBJ databases">
        <title>The genome sequence of Nitrosococcus wardiae strain D1FHST reveals the archetypal metabolic capacity of ammonia-oxidizing Gammaproteobacteria.</title>
        <authorList>
            <person name="Wang L."/>
            <person name="Lim C.K."/>
            <person name="Hanson T.E."/>
            <person name="Dang H."/>
            <person name="Klotz M.G."/>
        </authorList>
    </citation>
    <scope>NUCLEOTIDE SEQUENCE [LARGE SCALE GENOMIC DNA]</scope>
    <source>
        <strain evidence="2 3">D1FHS</strain>
    </source>
</reference>
<accession>A0A4P7BY89</accession>
<gene>
    <name evidence="2" type="ORF">E3U44_11905</name>
</gene>
<organism evidence="2 3">
    <name type="scientific">Nitrosococcus wardiae</name>
    <dbReference type="NCBI Taxonomy" id="1814290"/>
    <lineage>
        <taxon>Bacteria</taxon>
        <taxon>Pseudomonadati</taxon>
        <taxon>Pseudomonadota</taxon>
        <taxon>Gammaproteobacteria</taxon>
        <taxon>Chromatiales</taxon>
        <taxon>Chromatiaceae</taxon>
        <taxon>Nitrosococcus</taxon>
    </lineage>
</organism>
<proteinExistence type="predicted"/>
<dbReference type="Gene3D" id="3.10.450.40">
    <property type="match status" value="1"/>
</dbReference>
<feature type="domain" description="PepSY" evidence="1">
    <location>
        <begin position="47"/>
        <end position="116"/>
    </location>
</feature>
<dbReference type="InterPro" id="IPR025711">
    <property type="entry name" value="PepSY"/>
</dbReference>
<sequence>MHIVNRITLSFLFGLLGLLSVSQLSAGQEEQEEFHEAKELQAAESIVPLEELIRKAQQKYSGRILEIEFEDWEEEKGELKQVEGKNEHIYEIEILDEQGRVHGLVYDAQTGEFLGQHLESEEKEGKD</sequence>
<dbReference type="AlphaFoldDB" id="A0A4P7BY89"/>
<dbReference type="EMBL" id="CP038033">
    <property type="protein sequence ID" value="QBQ55133.1"/>
    <property type="molecule type" value="Genomic_DNA"/>
</dbReference>
<dbReference type="OrthoDB" id="6975080at2"/>
<evidence type="ECO:0000313" key="2">
    <source>
        <dbReference type="EMBL" id="QBQ55133.1"/>
    </source>
</evidence>
<evidence type="ECO:0000259" key="1">
    <source>
        <dbReference type="Pfam" id="PF03413"/>
    </source>
</evidence>
<dbReference type="RefSeq" id="WP_134358401.1">
    <property type="nucleotide sequence ID" value="NZ_CP038033.1"/>
</dbReference>
<dbReference type="Pfam" id="PF03413">
    <property type="entry name" value="PepSY"/>
    <property type="match status" value="1"/>
</dbReference>
<dbReference type="Proteomes" id="UP000294325">
    <property type="component" value="Chromosome"/>
</dbReference>